<dbReference type="PANTHER" id="PTHR30203:SF33">
    <property type="entry name" value="BLR4455 PROTEIN"/>
    <property type="match status" value="1"/>
</dbReference>
<reference evidence="3 4" key="1">
    <citation type="submission" date="2018-12" db="EMBL/GenBank/DDBJ databases">
        <title>bacterium Hansschlegelia zhihuaiae S113.</title>
        <authorList>
            <person name="He J."/>
        </authorList>
    </citation>
    <scope>NUCLEOTIDE SEQUENCE [LARGE SCALE GENOMIC DNA]</scope>
    <source>
        <strain evidence="3 4">S 113</strain>
    </source>
</reference>
<keyword evidence="4" id="KW-1185">Reference proteome</keyword>
<dbReference type="AlphaFoldDB" id="A0A4Q0M4J0"/>
<dbReference type="Gene3D" id="2.20.200.10">
    <property type="entry name" value="Outer membrane efflux proteins (OEP)"/>
    <property type="match status" value="1"/>
</dbReference>
<protein>
    <submittedName>
        <fullName evidence="3">Efflux transporter outer membrane subunit</fullName>
    </submittedName>
</protein>
<dbReference type="OrthoDB" id="9783100at2"/>
<dbReference type="SUPFAM" id="SSF56954">
    <property type="entry name" value="Outer membrane efflux proteins (OEP)"/>
    <property type="match status" value="1"/>
</dbReference>
<evidence type="ECO:0000313" key="4">
    <source>
        <dbReference type="Proteomes" id="UP000289708"/>
    </source>
</evidence>
<dbReference type="PANTHER" id="PTHR30203">
    <property type="entry name" value="OUTER MEMBRANE CATION EFFLUX PROTEIN"/>
    <property type="match status" value="1"/>
</dbReference>
<dbReference type="Proteomes" id="UP000289708">
    <property type="component" value="Unassembled WGS sequence"/>
</dbReference>
<comment type="subcellular location">
    <subcellularLocation>
        <location evidence="2">Cell membrane</location>
        <topology evidence="2">Lipid-anchor</topology>
    </subcellularLocation>
</comment>
<evidence type="ECO:0000256" key="1">
    <source>
        <dbReference type="ARBA" id="ARBA00007613"/>
    </source>
</evidence>
<sequence length="495" mass="53003">MRDFAVPEYRVREAHLRGISTKLRLAAAAAAALALSGCADRWERPALGVDTPSRWKDAGASSAVWPDASWWRDFGSAELTSLIQEAERSNQDIGAAKARIEQADAQVRINGASLIPVIQGSGDASLQPGPNGRGTQRQYQVGVDASYELDFWGRNRATVRSAQASAQAARFDEEVVALGVVSDLANTYFALMSAQERLAIARSNVTSAQTILDAIQGRLDVGTASALDRAQQRAILDQQRATIPPIEQEIRVNETAIALLLGRPPVRVSIKGGRLAALKTPRVRPGLPSELLLRRPDVRFAEANLAATDADITAARAAFLPSFGLSAQGGFESATLRSLVDRSSLAYQLAASVTQPILDQTLPGNLDLAKGQYRENLFAYRKATTQSFVDVENALIAVRKTAEQVRLQEAAVKSAREAYDIARAQLKEGAVDIVTVVNAQQTLFTAQDNLVTARLARFQALVSMFEALGGGWAASGRPAGGAPLPAFNVPKVAAR</sequence>
<dbReference type="InterPro" id="IPR003423">
    <property type="entry name" value="OMP_efflux"/>
</dbReference>
<dbReference type="Gene3D" id="1.20.1600.10">
    <property type="entry name" value="Outer membrane efflux proteins (OEP)"/>
    <property type="match status" value="1"/>
</dbReference>
<name>A0A4Q0M4J0_9HYPH</name>
<dbReference type="GO" id="GO:0015562">
    <property type="term" value="F:efflux transmembrane transporter activity"/>
    <property type="evidence" value="ECO:0007669"/>
    <property type="project" value="InterPro"/>
</dbReference>
<dbReference type="GO" id="GO:0005886">
    <property type="term" value="C:plasma membrane"/>
    <property type="evidence" value="ECO:0007669"/>
    <property type="project" value="UniProtKB-SubCell"/>
</dbReference>
<accession>A0A4Q0M4J0</accession>
<keyword evidence="2" id="KW-0564">Palmitate</keyword>
<organism evidence="3 4">
    <name type="scientific">Hansschlegelia zhihuaiae</name>
    <dbReference type="NCBI Taxonomy" id="405005"/>
    <lineage>
        <taxon>Bacteria</taxon>
        <taxon>Pseudomonadati</taxon>
        <taxon>Pseudomonadota</taxon>
        <taxon>Alphaproteobacteria</taxon>
        <taxon>Hyphomicrobiales</taxon>
        <taxon>Methylopilaceae</taxon>
        <taxon>Hansschlegelia</taxon>
    </lineage>
</organism>
<evidence type="ECO:0000256" key="2">
    <source>
        <dbReference type="RuleBase" id="RU362097"/>
    </source>
</evidence>
<gene>
    <name evidence="3" type="ORF">EK403_20855</name>
</gene>
<dbReference type="NCBIfam" id="TIGR01845">
    <property type="entry name" value="outer_NodT"/>
    <property type="match status" value="1"/>
</dbReference>
<dbReference type="EMBL" id="RYFI01000030">
    <property type="protein sequence ID" value="RXF67824.1"/>
    <property type="molecule type" value="Genomic_DNA"/>
</dbReference>
<evidence type="ECO:0000313" key="3">
    <source>
        <dbReference type="EMBL" id="RXF67824.1"/>
    </source>
</evidence>
<comment type="caution">
    <text evidence="3">The sequence shown here is derived from an EMBL/GenBank/DDBJ whole genome shotgun (WGS) entry which is preliminary data.</text>
</comment>
<keyword evidence="2" id="KW-0812">Transmembrane</keyword>
<keyword evidence="2" id="KW-1134">Transmembrane beta strand</keyword>
<keyword evidence="2" id="KW-0472">Membrane</keyword>
<dbReference type="InterPro" id="IPR010131">
    <property type="entry name" value="MdtP/NodT-like"/>
</dbReference>
<dbReference type="Pfam" id="PF02321">
    <property type="entry name" value="OEP"/>
    <property type="match status" value="2"/>
</dbReference>
<comment type="similarity">
    <text evidence="1 2">Belongs to the outer membrane factor (OMF) (TC 1.B.17) family.</text>
</comment>
<keyword evidence="2" id="KW-0449">Lipoprotein</keyword>
<proteinExistence type="inferred from homology"/>